<accession>A0ABP6PDH2</accession>
<evidence type="ECO:0000313" key="1">
    <source>
        <dbReference type="EMBL" id="GAA3174900.1"/>
    </source>
</evidence>
<organism evidence="1 2">
    <name type="scientific">Streptomyces virens</name>
    <dbReference type="NCBI Taxonomy" id="285572"/>
    <lineage>
        <taxon>Bacteria</taxon>
        <taxon>Bacillati</taxon>
        <taxon>Actinomycetota</taxon>
        <taxon>Actinomycetes</taxon>
        <taxon>Kitasatosporales</taxon>
        <taxon>Streptomycetaceae</taxon>
        <taxon>Streptomyces</taxon>
    </lineage>
</organism>
<dbReference type="EMBL" id="BAAAUH010000014">
    <property type="protein sequence ID" value="GAA3174900.1"/>
    <property type="molecule type" value="Genomic_DNA"/>
</dbReference>
<evidence type="ECO:0000313" key="2">
    <source>
        <dbReference type="Proteomes" id="UP001501866"/>
    </source>
</evidence>
<proteinExistence type="predicted"/>
<sequence>MGPDGGRAAALPRRCASGAVAGRPARGGRRAPRGAYSTAVISGVISSIAYGIDRTVLKENAAPMSGSW</sequence>
<name>A0ABP6PDH2_9ACTN</name>
<gene>
    <name evidence="1" type="ORF">GCM10010451_24630</name>
</gene>
<protein>
    <submittedName>
        <fullName evidence="1">Uncharacterized protein</fullName>
    </submittedName>
</protein>
<dbReference type="Proteomes" id="UP001501866">
    <property type="component" value="Unassembled WGS sequence"/>
</dbReference>
<reference evidence="2" key="1">
    <citation type="journal article" date="2019" name="Int. J. Syst. Evol. Microbiol.">
        <title>The Global Catalogue of Microorganisms (GCM) 10K type strain sequencing project: providing services to taxonomists for standard genome sequencing and annotation.</title>
        <authorList>
            <consortium name="The Broad Institute Genomics Platform"/>
            <consortium name="The Broad Institute Genome Sequencing Center for Infectious Disease"/>
            <person name="Wu L."/>
            <person name="Ma J."/>
        </authorList>
    </citation>
    <scope>NUCLEOTIDE SEQUENCE [LARGE SCALE GENOMIC DNA]</scope>
    <source>
        <strain evidence="2">JCM 9095</strain>
    </source>
</reference>
<keyword evidence="2" id="KW-1185">Reference proteome</keyword>
<comment type="caution">
    <text evidence="1">The sequence shown here is derived from an EMBL/GenBank/DDBJ whole genome shotgun (WGS) entry which is preliminary data.</text>
</comment>